<name>A0A0A8ZVL9_ARUDO</name>
<protein>
    <submittedName>
        <fullName evidence="1">Uncharacterized protein</fullName>
    </submittedName>
</protein>
<evidence type="ECO:0000313" key="1">
    <source>
        <dbReference type="EMBL" id="JAD43434.1"/>
    </source>
</evidence>
<organism evidence="1">
    <name type="scientific">Arundo donax</name>
    <name type="common">Giant reed</name>
    <name type="synonym">Donax arundinaceus</name>
    <dbReference type="NCBI Taxonomy" id="35708"/>
    <lineage>
        <taxon>Eukaryota</taxon>
        <taxon>Viridiplantae</taxon>
        <taxon>Streptophyta</taxon>
        <taxon>Embryophyta</taxon>
        <taxon>Tracheophyta</taxon>
        <taxon>Spermatophyta</taxon>
        <taxon>Magnoliopsida</taxon>
        <taxon>Liliopsida</taxon>
        <taxon>Poales</taxon>
        <taxon>Poaceae</taxon>
        <taxon>PACMAD clade</taxon>
        <taxon>Arundinoideae</taxon>
        <taxon>Arundineae</taxon>
        <taxon>Arundo</taxon>
    </lineage>
</organism>
<accession>A0A0A8ZVL9</accession>
<reference evidence="1" key="1">
    <citation type="submission" date="2014-09" db="EMBL/GenBank/DDBJ databases">
        <authorList>
            <person name="Magalhaes I.L.F."/>
            <person name="Oliveira U."/>
            <person name="Santos F.R."/>
            <person name="Vidigal T.H.D.A."/>
            <person name="Brescovit A.D."/>
            <person name="Santos A.J."/>
        </authorList>
    </citation>
    <scope>NUCLEOTIDE SEQUENCE</scope>
    <source>
        <tissue evidence="1">Shoot tissue taken approximately 20 cm above the soil surface</tissue>
    </source>
</reference>
<dbReference type="AlphaFoldDB" id="A0A0A8ZVL9"/>
<dbReference type="EMBL" id="GBRH01254461">
    <property type="protein sequence ID" value="JAD43434.1"/>
    <property type="molecule type" value="Transcribed_RNA"/>
</dbReference>
<proteinExistence type="predicted"/>
<reference evidence="1" key="2">
    <citation type="journal article" date="2015" name="Data Brief">
        <title>Shoot transcriptome of the giant reed, Arundo donax.</title>
        <authorList>
            <person name="Barrero R.A."/>
            <person name="Guerrero F.D."/>
            <person name="Moolhuijzen P."/>
            <person name="Goolsby J.A."/>
            <person name="Tidwell J."/>
            <person name="Bellgard S.E."/>
            <person name="Bellgard M.I."/>
        </authorList>
    </citation>
    <scope>NUCLEOTIDE SEQUENCE</scope>
    <source>
        <tissue evidence="1">Shoot tissue taken approximately 20 cm above the soil surface</tissue>
    </source>
</reference>
<sequence>MKQPRKSSETDKHSHGSTFLSTKIVPKNYAAKGLPLGTLSTLLQQFCEAKANRRFMVYQKEALSTVAFTFDAATHTSSPAPPPPSRALRPSATARARFCACLSTATK</sequence>